<dbReference type="Proteomes" id="UP001054252">
    <property type="component" value="Unassembled WGS sequence"/>
</dbReference>
<feature type="coiled-coil region" evidence="3">
    <location>
        <begin position="71"/>
        <end position="123"/>
    </location>
</feature>
<feature type="coiled-coil region" evidence="3">
    <location>
        <begin position="375"/>
        <end position="423"/>
    </location>
</feature>
<evidence type="ECO:0008006" key="7">
    <source>
        <dbReference type="Google" id="ProtNLM"/>
    </source>
</evidence>
<dbReference type="GO" id="GO:0009904">
    <property type="term" value="P:chloroplast accumulation movement"/>
    <property type="evidence" value="ECO:0007669"/>
    <property type="project" value="TreeGrafter"/>
</dbReference>
<feature type="coiled-coil region" evidence="3">
    <location>
        <begin position="181"/>
        <end position="279"/>
    </location>
</feature>
<gene>
    <name evidence="5" type="ORF">SLEP1_g14706</name>
</gene>
<evidence type="ECO:0000256" key="1">
    <source>
        <dbReference type="ARBA" id="ARBA00005485"/>
    </source>
</evidence>
<evidence type="ECO:0000313" key="6">
    <source>
        <dbReference type="Proteomes" id="UP001054252"/>
    </source>
</evidence>
<dbReference type="InterPro" id="IPR008545">
    <property type="entry name" value="Web"/>
</dbReference>
<name>A0AAV5IQV9_9ROSI</name>
<reference evidence="5 6" key="1">
    <citation type="journal article" date="2021" name="Commun. Biol.">
        <title>The genome of Shorea leprosula (Dipterocarpaceae) highlights the ecological relevance of drought in aseasonal tropical rainforests.</title>
        <authorList>
            <person name="Ng K.K.S."/>
            <person name="Kobayashi M.J."/>
            <person name="Fawcett J.A."/>
            <person name="Hatakeyama M."/>
            <person name="Paape T."/>
            <person name="Ng C.H."/>
            <person name="Ang C.C."/>
            <person name="Tnah L.H."/>
            <person name="Lee C.T."/>
            <person name="Nishiyama T."/>
            <person name="Sese J."/>
            <person name="O'Brien M.J."/>
            <person name="Copetti D."/>
            <person name="Mohd Noor M.I."/>
            <person name="Ong R.C."/>
            <person name="Putra M."/>
            <person name="Sireger I.Z."/>
            <person name="Indrioko S."/>
            <person name="Kosugi Y."/>
            <person name="Izuno A."/>
            <person name="Isagi Y."/>
            <person name="Lee S.L."/>
            <person name="Shimizu K.K."/>
        </authorList>
    </citation>
    <scope>NUCLEOTIDE SEQUENCE [LARGE SCALE GENOMIC DNA]</scope>
    <source>
        <strain evidence="5">214</strain>
    </source>
</reference>
<dbReference type="Gene3D" id="1.10.287.1490">
    <property type="match status" value="1"/>
</dbReference>
<dbReference type="GO" id="GO:0009903">
    <property type="term" value="P:chloroplast avoidance movement"/>
    <property type="evidence" value="ECO:0007669"/>
    <property type="project" value="TreeGrafter"/>
</dbReference>
<feature type="region of interest" description="Disordered" evidence="4">
    <location>
        <begin position="1"/>
        <end position="34"/>
    </location>
</feature>
<dbReference type="Pfam" id="PF05701">
    <property type="entry name" value="WEMBL"/>
    <property type="match status" value="2"/>
</dbReference>
<comment type="similarity">
    <text evidence="1">Belongs to the WEB family.</text>
</comment>
<dbReference type="GO" id="GO:0005829">
    <property type="term" value="C:cytosol"/>
    <property type="evidence" value="ECO:0007669"/>
    <property type="project" value="TreeGrafter"/>
</dbReference>
<comment type="caution">
    <text evidence="5">The sequence shown here is derived from an EMBL/GenBank/DDBJ whole genome shotgun (WGS) entry which is preliminary data.</text>
</comment>
<keyword evidence="6" id="KW-1185">Reference proteome</keyword>
<keyword evidence="2 3" id="KW-0175">Coiled coil</keyword>
<dbReference type="EMBL" id="BPVZ01000018">
    <property type="protein sequence ID" value="GKV02249.1"/>
    <property type="molecule type" value="Genomic_DNA"/>
</dbReference>
<evidence type="ECO:0000313" key="5">
    <source>
        <dbReference type="EMBL" id="GKV02249.1"/>
    </source>
</evidence>
<accession>A0AAV5IQV9</accession>
<evidence type="ECO:0000256" key="3">
    <source>
        <dbReference type="SAM" id="Coils"/>
    </source>
</evidence>
<evidence type="ECO:0000256" key="2">
    <source>
        <dbReference type="ARBA" id="ARBA00023054"/>
    </source>
</evidence>
<proteinExistence type="inferred from homology"/>
<evidence type="ECO:0000256" key="4">
    <source>
        <dbReference type="SAM" id="MobiDB-lite"/>
    </source>
</evidence>
<dbReference type="AlphaFoldDB" id="A0AAV5IQV9"/>
<organism evidence="5 6">
    <name type="scientific">Rubroshorea leprosula</name>
    <dbReference type="NCBI Taxonomy" id="152421"/>
    <lineage>
        <taxon>Eukaryota</taxon>
        <taxon>Viridiplantae</taxon>
        <taxon>Streptophyta</taxon>
        <taxon>Embryophyta</taxon>
        <taxon>Tracheophyta</taxon>
        <taxon>Spermatophyta</taxon>
        <taxon>Magnoliopsida</taxon>
        <taxon>eudicotyledons</taxon>
        <taxon>Gunneridae</taxon>
        <taxon>Pentapetalae</taxon>
        <taxon>rosids</taxon>
        <taxon>malvids</taxon>
        <taxon>Malvales</taxon>
        <taxon>Dipterocarpaceae</taxon>
        <taxon>Rubroshorea</taxon>
    </lineage>
</organism>
<sequence>MAEILEQTVQMELDSGSKLSSGSGEEVMKESRSKFEVDTSAPFESVKEAVSRFGEMGYWKPSQSKFSETEEHVVEVDIEKLEQQAEEVEKDLIVKEKETLDVLKELESTKTMVEELKFKLQKETSEVKSTIEMKIEDKNEISVVKEAEKLEGCHANSVGGLSSCPAPGLILMELKQAKFNLSRKTNDLAEIRASVDSLNNKLEKERHSLEKTRERLTLNSSKVSSLEEELNQTKLKMQVAKDAENKGSSDNPMEISRELQRLSFEAKQFKKMAEAARTEVSRAIYEIEQTKGKIKTAEMRLLAARKMKEAARAAEAVAFAEIESLQSTEMSSSEIPPKRPQGVTLSFEEYSSLICKAQEAEELSKKKVNDVIHEVDEANVSKMEILKKVKEATEEIKISKKALEEALNQVEAANQGKLEVEEALCKWRSEHGHKRRSVQNSTKFKNPYPSHQWKEPCVIDVNGLNVINNIVTDVLEPTLSIGQILSRKLLPPAGEFETQKIAKKDTMMKRKVSLAQMLSKQYNGFCSSQKIESVDKQFSGKRKKFGFARFSLLLAKQSKKKKKPSLNLE</sequence>
<dbReference type="PANTHER" id="PTHR32054">
    <property type="entry name" value="HEAVY CHAIN, PUTATIVE, EXPRESSED-RELATED-RELATED"/>
    <property type="match status" value="1"/>
</dbReference>
<protein>
    <recommendedName>
        <fullName evidence="7">WEB family protein</fullName>
    </recommendedName>
</protein>
<dbReference type="PANTHER" id="PTHR32054:SF4">
    <property type="entry name" value="OS07G0677900 PROTEIN"/>
    <property type="match status" value="1"/>
</dbReference>